<organism evidence="3 4">
    <name type="scientific">Odynerus spinipes</name>
    <dbReference type="NCBI Taxonomy" id="1348599"/>
    <lineage>
        <taxon>Eukaryota</taxon>
        <taxon>Metazoa</taxon>
        <taxon>Ecdysozoa</taxon>
        <taxon>Arthropoda</taxon>
        <taxon>Hexapoda</taxon>
        <taxon>Insecta</taxon>
        <taxon>Pterygota</taxon>
        <taxon>Neoptera</taxon>
        <taxon>Endopterygota</taxon>
        <taxon>Hymenoptera</taxon>
        <taxon>Apocrita</taxon>
        <taxon>Aculeata</taxon>
        <taxon>Vespoidea</taxon>
        <taxon>Vespidae</taxon>
        <taxon>Eumeninae</taxon>
        <taxon>Odynerus</taxon>
    </lineage>
</organism>
<proteinExistence type="predicted"/>
<evidence type="ECO:0000313" key="4">
    <source>
        <dbReference type="Proteomes" id="UP001258017"/>
    </source>
</evidence>
<feature type="region of interest" description="Disordered" evidence="2">
    <location>
        <begin position="706"/>
        <end position="729"/>
    </location>
</feature>
<dbReference type="AlphaFoldDB" id="A0AAD9RFF5"/>
<keyword evidence="4" id="KW-1185">Reference proteome</keyword>
<feature type="region of interest" description="Disordered" evidence="2">
    <location>
        <begin position="865"/>
        <end position="895"/>
    </location>
</feature>
<dbReference type="EMBL" id="JAIFRP010000705">
    <property type="protein sequence ID" value="KAK2578046.1"/>
    <property type="molecule type" value="Genomic_DNA"/>
</dbReference>
<feature type="coiled-coil region" evidence="1">
    <location>
        <begin position="279"/>
        <end position="306"/>
    </location>
</feature>
<name>A0AAD9RFF5_9HYME</name>
<feature type="compositionally biased region" description="Polar residues" evidence="2">
    <location>
        <begin position="202"/>
        <end position="211"/>
    </location>
</feature>
<sequence length="1142" mass="131028">MSFFNLSENIFTLASELRRVPGSYNIRDQSKNDKSCITHHKVNSYRTHQTSNNLNEHANLVQENSNARNINYSNLNYDRPDNWTEQNEYRTDSGHSKAYEEQGQYVDGSSHVRYLKKNYTSSYSATHVNNPDLLQQERLINQATYNSIHAPNNQRLYEQSRNVDSYRQEQTYNNVHSNQLQHSYRGRESHSGRLENFGGISEGSQVSQHGITSGDSEIIQGQNQYIETRPGNWSNVNTYRTDGGHGHVLEVEGQYVTGPKKVRYYKKNYTSHYSSNPEHGTTLTNVHNLQNEMQNLNQEFQNIEKEIYRQSHSTNAATSNTLNTGTINLIPDNRTPTFRNHNLQVEESANYMQRLQNEHVSPISTIHHVPVNQLSNGVLYRNPDIYTTNGQNIHHEKQEIYSSQYHTNISPNHIRIPISENNYQRYVDNKQILGQQNIDQNYQREHTNRQREQVIQNYESSGAYERGQYSSHHANQHHAADIGRLTSNNYNPGYTTNLGQLVTGALDLGHGIQHADCTHETQQIQHGYNRRYKRNADYKKYSEILEQEQSRKPAETSQHYYPAKLSYNDYEYPSLSKQYQNQNQQSEDLTQQTGGFDDLTQQTAGHLEFGQQTQQSQKPGRYTSHNQQHEDLTQQNEDLTQQTGGFDDLTQQTTGHLEFGQRSQKPSRHASHNQQHEDLTQQNEDLTQQTGGFDDLTQQTAGHLEFGQQTQHPQKPGRYTTHNQQHEDVNQQNEDLTQQVGGFDDLTQQTAGHLEFGQQTQQSQKPGRLTSHNQKYEDLNQQNEDFTQQVGGFDDLSQSTTGNLEFGQQSQKPGRYTSHGQQEEGLTQQINGLDFMQQPANSHIHQNVPGTIEQLDMNQNKPIHSLIPAPKPKWKPRYQGPNKVATDDGRDTSANVYHPIEFNDETTEKQPHGDQLSSFPKPNLQLENGFNSVNQPEILNTPKIQPDDKQGSQQPNLIRKVFTKGGHRFRHIYRQSSQYSNTVSNNNYENRFPQESQISTDTSQPRFNQNLDGFQKSFTQEELQQKTETQNNNSDVILEPRILLAYGGGPYDANHSDDIFNHVMPNPSATLPPSIDDTDPWIIEEKPKEVVPLSTTSITTTVIPEITEAMETEAPPNFWGRIAHKLTNTFDKAKEKAKDLFG</sequence>
<gene>
    <name evidence="3" type="ORF">KPH14_008463</name>
</gene>
<comment type="caution">
    <text evidence="3">The sequence shown here is derived from an EMBL/GenBank/DDBJ whole genome shotgun (WGS) entry which is preliminary data.</text>
</comment>
<reference evidence="3" key="2">
    <citation type="journal article" date="2023" name="Commun. Biol.">
        <title>Intrasexual cuticular hydrocarbon dimorphism in a wasp sheds light on hydrocarbon biosynthesis genes in Hymenoptera.</title>
        <authorList>
            <person name="Moris V.C."/>
            <person name="Podsiadlowski L."/>
            <person name="Martin S."/>
            <person name="Oeyen J.P."/>
            <person name="Donath A."/>
            <person name="Petersen M."/>
            <person name="Wilbrandt J."/>
            <person name="Misof B."/>
            <person name="Liedtke D."/>
            <person name="Thamm M."/>
            <person name="Scheiner R."/>
            <person name="Schmitt T."/>
            <person name="Niehuis O."/>
        </authorList>
    </citation>
    <scope>NUCLEOTIDE SEQUENCE</scope>
    <source>
        <strain evidence="3">GBR_01_08_01A</strain>
    </source>
</reference>
<dbReference type="Proteomes" id="UP001258017">
    <property type="component" value="Unassembled WGS sequence"/>
</dbReference>
<feature type="region of interest" description="Disordered" evidence="2">
    <location>
        <begin position="791"/>
        <end position="822"/>
    </location>
</feature>
<feature type="region of interest" description="Disordered" evidence="2">
    <location>
        <begin position="656"/>
        <end position="678"/>
    </location>
</feature>
<reference evidence="3" key="1">
    <citation type="submission" date="2021-08" db="EMBL/GenBank/DDBJ databases">
        <authorList>
            <person name="Misof B."/>
            <person name="Oliver O."/>
            <person name="Podsiadlowski L."/>
            <person name="Donath A."/>
            <person name="Peters R."/>
            <person name="Mayer C."/>
            <person name="Rust J."/>
            <person name="Gunkel S."/>
            <person name="Lesny P."/>
            <person name="Martin S."/>
            <person name="Oeyen J.P."/>
            <person name="Petersen M."/>
            <person name="Panagiotis P."/>
            <person name="Wilbrandt J."/>
            <person name="Tanja T."/>
        </authorList>
    </citation>
    <scope>NUCLEOTIDE SEQUENCE</scope>
    <source>
        <strain evidence="3">GBR_01_08_01A</strain>
        <tissue evidence="3">Thorax + abdomen</tissue>
    </source>
</reference>
<evidence type="ECO:0000256" key="2">
    <source>
        <dbReference type="SAM" id="MobiDB-lite"/>
    </source>
</evidence>
<feature type="region of interest" description="Disordered" evidence="2">
    <location>
        <begin position="609"/>
        <end position="630"/>
    </location>
</feature>
<feature type="compositionally biased region" description="Polar residues" evidence="2">
    <location>
        <begin position="609"/>
        <end position="626"/>
    </location>
</feature>
<accession>A0AAD9RFF5</accession>
<feature type="region of interest" description="Disordered" evidence="2">
    <location>
        <begin position="577"/>
        <end position="597"/>
    </location>
</feature>
<protein>
    <submittedName>
        <fullName evidence="3">Uncharacterized protein</fullName>
    </submittedName>
</protein>
<keyword evidence="1" id="KW-0175">Coiled coil</keyword>
<evidence type="ECO:0000256" key="1">
    <source>
        <dbReference type="SAM" id="Coils"/>
    </source>
</evidence>
<evidence type="ECO:0000313" key="3">
    <source>
        <dbReference type="EMBL" id="KAK2578046.1"/>
    </source>
</evidence>
<feature type="region of interest" description="Disordered" evidence="2">
    <location>
        <begin position="179"/>
        <end position="211"/>
    </location>
</feature>